<organism evidence="6 7">
    <name type="scientific">Hyphomicrobium denitrificans 1NES1</name>
    <dbReference type="NCBI Taxonomy" id="670307"/>
    <lineage>
        <taxon>Bacteria</taxon>
        <taxon>Pseudomonadati</taxon>
        <taxon>Pseudomonadota</taxon>
        <taxon>Alphaproteobacteria</taxon>
        <taxon>Hyphomicrobiales</taxon>
        <taxon>Hyphomicrobiaceae</taxon>
        <taxon>Hyphomicrobium</taxon>
    </lineage>
</organism>
<dbReference type="GO" id="GO:0030674">
    <property type="term" value="F:protein-macromolecule adaptor activity"/>
    <property type="evidence" value="ECO:0007669"/>
    <property type="project" value="TreeGrafter"/>
</dbReference>
<keyword evidence="3" id="KW-0998">Cell outer membrane</keyword>
<proteinExistence type="predicted"/>
<dbReference type="PROSITE" id="PS51257">
    <property type="entry name" value="PROKAR_LIPOPROTEIN"/>
    <property type="match status" value="1"/>
</dbReference>
<gene>
    <name evidence="6" type="ORF">HYPDE_29463</name>
</gene>
<dbReference type="GO" id="GO:1990063">
    <property type="term" value="C:Bam protein complex"/>
    <property type="evidence" value="ECO:0007669"/>
    <property type="project" value="TreeGrafter"/>
</dbReference>
<feature type="chain" id="PRO_5004105371" evidence="4">
    <location>
        <begin position="28"/>
        <end position="162"/>
    </location>
</feature>
<evidence type="ECO:0000313" key="6">
    <source>
        <dbReference type="EMBL" id="AGK57568.1"/>
    </source>
</evidence>
<evidence type="ECO:0000256" key="1">
    <source>
        <dbReference type="ARBA" id="ARBA00022729"/>
    </source>
</evidence>
<dbReference type="RefSeq" id="WP_015597603.1">
    <property type="nucleotide sequence ID" value="NC_021172.1"/>
</dbReference>
<name>N0B3L8_9HYPH</name>
<dbReference type="InterPro" id="IPR037873">
    <property type="entry name" value="BamE-like"/>
</dbReference>
<sequence length="162" mass="17233">MRQHGKTGRYGVALCRLLALASLMALAGCGGTVTKHGQMFRDTDLQAVQPGMSQDQVRAALGTPATTAVVGDGRAFYYISSTDTQASFFLPTEQSRQVVAVYFNQSGTVNNVANYGLKDGKVFDFVSRKTPAPGGKDETILNQLFRNLGKQQLFGAGSAFGG</sequence>
<dbReference type="KEGG" id="hdt:HYPDE_29463"/>
<dbReference type="HOGENOM" id="CLU_104933_1_0_5"/>
<reference evidence="6 7" key="1">
    <citation type="journal article" date="2013" name="Genome Announc.">
        <title>Genome sequences for three denitrifying bacterial strains isolated from a uranium- and nitrate-contaminated subsurface environment.</title>
        <authorList>
            <person name="Venkatramanan R."/>
            <person name="Prakash O."/>
            <person name="Woyke T."/>
            <person name="Chain P."/>
            <person name="Goodwin L.A."/>
            <person name="Watson D."/>
            <person name="Brooks S."/>
            <person name="Kostka J.E."/>
            <person name="Green S.J."/>
        </authorList>
    </citation>
    <scope>NUCLEOTIDE SEQUENCE [LARGE SCALE GENOMIC DNA]</scope>
    <source>
        <strain evidence="6 7">1NES1</strain>
    </source>
</reference>
<dbReference type="Pfam" id="PF04355">
    <property type="entry name" value="BamE"/>
    <property type="match status" value="1"/>
</dbReference>
<dbReference type="Proteomes" id="UP000005952">
    <property type="component" value="Chromosome"/>
</dbReference>
<dbReference type="GO" id="GO:0043165">
    <property type="term" value="P:Gram-negative-bacterium-type cell outer membrane assembly"/>
    <property type="evidence" value="ECO:0007669"/>
    <property type="project" value="TreeGrafter"/>
</dbReference>
<accession>N0B3L8</accession>
<keyword evidence="7" id="KW-1185">Reference proteome</keyword>
<dbReference type="Gene3D" id="3.30.1450.10">
    <property type="match status" value="1"/>
</dbReference>
<evidence type="ECO:0000256" key="4">
    <source>
        <dbReference type="SAM" id="SignalP"/>
    </source>
</evidence>
<dbReference type="EMBL" id="CP005587">
    <property type="protein sequence ID" value="AGK57568.1"/>
    <property type="molecule type" value="Genomic_DNA"/>
</dbReference>
<evidence type="ECO:0000259" key="5">
    <source>
        <dbReference type="Pfam" id="PF04355"/>
    </source>
</evidence>
<dbReference type="AlphaFoldDB" id="N0B3L8"/>
<dbReference type="InterPro" id="IPR026592">
    <property type="entry name" value="BamE"/>
</dbReference>
<dbReference type="PANTHER" id="PTHR37482">
    <property type="entry name" value="OUTER MEMBRANE PROTEIN ASSEMBLY FACTOR BAME"/>
    <property type="match status" value="1"/>
</dbReference>
<dbReference type="eggNOG" id="COG2913">
    <property type="taxonomic scope" value="Bacteria"/>
</dbReference>
<feature type="signal peptide" evidence="4">
    <location>
        <begin position="1"/>
        <end position="27"/>
    </location>
</feature>
<dbReference type="OrthoDB" id="9808313at2"/>
<keyword evidence="1 4" id="KW-0732">Signal</keyword>
<dbReference type="STRING" id="670307.HYPDE_29463"/>
<protein>
    <submittedName>
        <fullName evidence="6">SmpA/OmlA domain-containing protein</fullName>
    </submittedName>
</protein>
<feature type="domain" description="Outer membrane protein assembly factor BamE" evidence="5">
    <location>
        <begin position="37"/>
        <end position="112"/>
    </location>
</feature>
<keyword evidence="2" id="KW-0472">Membrane</keyword>
<evidence type="ECO:0000256" key="3">
    <source>
        <dbReference type="ARBA" id="ARBA00023237"/>
    </source>
</evidence>
<evidence type="ECO:0000256" key="2">
    <source>
        <dbReference type="ARBA" id="ARBA00023136"/>
    </source>
</evidence>
<dbReference type="InterPro" id="IPR007450">
    <property type="entry name" value="BamE_dom"/>
</dbReference>
<dbReference type="GO" id="GO:0051205">
    <property type="term" value="P:protein insertion into membrane"/>
    <property type="evidence" value="ECO:0007669"/>
    <property type="project" value="TreeGrafter"/>
</dbReference>
<dbReference type="PANTHER" id="PTHR37482:SF1">
    <property type="entry name" value="OUTER MEMBRANE PROTEIN ASSEMBLY FACTOR BAME"/>
    <property type="match status" value="1"/>
</dbReference>
<evidence type="ECO:0000313" key="7">
    <source>
        <dbReference type="Proteomes" id="UP000005952"/>
    </source>
</evidence>